<organism evidence="1 2">
    <name type="scientific">Reticulomyxa filosa</name>
    <dbReference type="NCBI Taxonomy" id="46433"/>
    <lineage>
        <taxon>Eukaryota</taxon>
        <taxon>Sar</taxon>
        <taxon>Rhizaria</taxon>
        <taxon>Retaria</taxon>
        <taxon>Foraminifera</taxon>
        <taxon>Monothalamids</taxon>
        <taxon>Reticulomyxidae</taxon>
        <taxon>Reticulomyxa</taxon>
    </lineage>
</organism>
<gene>
    <name evidence="1" type="ORF">RFI_10402</name>
</gene>
<evidence type="ECO:0000313" key="2">
    <source>
        <dbReference type="Proteomes" id="UP000023152"/>
    </source>
</evidence>
<dbReference type="AlphaFoldDB" id="X6NL60"/>
<keyword evidence="2" id="KW-1185">Reference proteome</keyword>
<comment type="caution">
    <text evidence="1">The sequence shown here is derived from an EMBL/GenBank/DDBJ whole genome shotgun (WGS) entry which is preliminary data.</text>
</comment>
<name>X6NL60_RETFI</name>
<dbReference type="EMBL" id="ASPP01007673">
    <property type="protein sequence ID" value="ETO26731.1"/>
    <property type="molecule type" value="Genomic_DNA"/>
</dbReference>
<reference evidence="1 2" key="1">
    <citation type="journal article" date="2013" name="Curr. Biol.">
        <title>The Genome of the Foraminiferan Reticulomyxa filosa.</title>
        <authorList>
            <person name="Glockner G."/>
            <person name="Hulsmann N."/>
            <person name="Schleicher M."/>
            <person name="Noegel A.A."/>
            <person name="Eichinger L."/>
            <person name="Gallinger C."/>
            <person name="Pawlowski J."/>
            <person name="Sierra R."/>
            <person name="Euteneuer U."/>
            <person name="Pillet L."/>
            <person name="Moustafa A."/>
            <person name="Platzer M."/>
            <person name="Groth M."/>
            <person name="Szafranski K."/>
            <person name="Schliwa M."/>
        </authorList>
    </citation>
    <scope>NUCLEOTIDE SEQUENCE [LARGE SCALE GENOMIC DNA]</scope>
</reference>
<proteinExistence type="predicted"/>
<dbReference type="Proteomes" id="UP000023152">
    <property type="component" value="Unassembled WGS sequence"/>
</dbReference>
<sequence>MICAEEHLLVDKITRTTGNVVEFLKNYERQNDNYSLKSTKSFLFLLGSFKSLKNFILVIHILLYVSPQNFEKSYEKAMILTNLKKVIIKPISYLKITRFVYFFKMKKLDLNVYFSLRK</sequence>
<accession>X6NL60</accession>
<protein>
    <submittedName>
        <fullName evidence="1">Uncharacterized protein</fullName>
    </submittedName>
</protein>
<evidence type="ECO:0000313" key="1">
    <source>
        <dbReference type="EMBL" id="ETO26731.1"/>
    </source>
</evidence>